<organism evidence="3 4">
    <name type="scientific">Durusdinium trenchii</name>
    <dbReference type="NCBI Taxonomy" id="1381693"/>
    <lineage>
        <taxon>Eukaryota</taxon>
        <taxon>Sar</taxon>
        <taxon>Alveolata</taxon>
        <taxon>Dinophyceae</taxon>
        <taxon>Suessiales</taxon>
        <taxon>Symbiodiniaceae</taxon>
        <taxon>Durusdinium</taxon>
    </lineage>
</organism>
<dbReference type="Pfam" id="PF01755">
    <property type="entry name" value="Glyco_transf_25"/>
    <property type="match status" value="1"/>
</dbReference>
<evidence type="ECO:0000313" key="3">
    <source>
        <dbReference type="EMBL" id="CAK9034986.1"/>
    </source>
</evidence>
<proteinExistence type="predicted"/>
<protein>
    <submittedName>
        <fullName evidence="3">Glycosyltransferase family 25</fullName>
    </submittedName>
</protein>
<gene>
    <name evidence="3" type="ORF">SCF082_LOCUS21101</name>
</gene>
<dbReference type="InterPro" id="IPR002654">
    <property type="entry name" value="Glyco_trans_25"/>
</dbReference>
<keyword evidence="1" id="KW-1133">Transmembrane helix</keyword>
<evidence type="ECO:0000313" key="4">
    <source>
        <dbReference type="Proteomes" id="UP001642464"/>
    </source>
</evidence>
<accession>A0ABP0L856</accession>
<sequence>MAPRGCPEKLRAWLRSRTSFIEADWGDDERREPSQVEEDFQGGVYVITLEKRREHVMGFMQELGMRPLLFRAIPKNSLDFAELVRVGAISKGYAKEANRGRIACNLSHAACLLHALEQGGLAAVKKRMALVFEDDIDVEDEAPGRAMARMHDFYKKAGKVAGARPLLGYFGYCFEGDGTEKEVRGMYRMVAPKCRHAYFFNGAAAETLFSHTLPQAFHGDETWGAAIRDGKIEAYGMVRPAIWQRREKLGTNLGNVGAVPLFSSVPQDTVASPKAALGERGTAVVALGASILVVICLGIVLTSLRKKTLSE</sequence>
<evidence type="ECO:0000259" key="2">
    <source>
        <dbReference type="Pfam" id="PF01755"/>
    </source>
</evidence>
<evidence type="ECO:0000256" key="1">
    <source>
        <dbReference type="SAM" id="Phobius"/>
    </source>
</evidence>
<dbReference type="Proteomes" id="UP001642464">
    <property type="component" value="Unassembled WGS sequence"/>
</dbReference>
<keyword evidence="1" id="KW-0472">Membrane</keyword>
<keyword evidence="1" id="KW-0812">Transmembrane</keyword>
<name>A0ABP0L856_9DINO</name>
<reference evidence="3 4" key="1">
    <citation type="submission" date="2024-02" db="EMBL/GenBank/DDBJ databases">
        <authorList>
            <person name="Chen Y."/>
            <person name="Shah S."/>
            <person name="Dougan E. K."/>
            <person name="Thang M."/>
            <person name="Chan C."/>
        </authorList>
    </citation>
    <scope>NUCLEOTIDE SEQUENCE [LARGE SCALE GENOMIC DNA]</scope>
</reference>
<feature type="transmembrane region" description="Helical" evidence="1">
    <location>
        <begin position="283"/>
        <end position="304"/>
    </location>
</feature>
<comment type="caution">
    <text evidence="3">The sequence shown here is derived from an EMBL/GenBank/DDBJ whole genome shotgun (WGS) entry which is preliminary data.</text>
</comment>
<feature type="domain" description="Glycosyl transferase family 25" evidence="2">
    <location>
        <begin position="44"/>
        <end position="141"/>
    </location>
</feature>
<dbReference type="EMBL" id="CAXAMM010014914">
    <property type="protein sequence ID" value="CAK9034986.1"/>
    <property type="molecule type" value="Genomic_DNA"/>
</dbReference>
<keyword evidence="4" id="KW-1185">Reference proteome</keyword>